<dbReference type="PANTHER" id="PTHR46401">
    <property type="entry name" value="GLYCOSYLTRANSFERASE WBBK-RELATED"/>
    <property type="match status" value="1"/>
</dbReference>
<evidence type="ECO:0000313" key="6">
    <source>
        <dbReference type="Proteomes" id="UP000095332"/>
    </source>
</evidence>
<organism evidence="3 6">
    <name type="scientific">Parabacteroides distasonis</name>
    <dbReference type="NCBI Taxonomy" id="823"/>
    <lineage>
        <taxon>Bacteria</taxon>
        <taxon>Pseudomonadati</taxon>
        <taxon>Bacteroidota</taxon>
        <taxon>Bacteroidia</taxon>
        <taxon>Bacteroidales</taxon>
        <taxon>Tannerellaceae</taxon>
        <taxon>Parabacteroides</taxon>
    </lineage>
</organism>
<evidence type="ECO:0000259" key="2">
    <source>
        <dbReference type="Pfam" id="PF00534"/>
    </source>
</evidence>
<dbReference type="Pfam" id="PF00534">
    <property type="entry name" value="Glycos_transf_1"/>
    <property type="match status" value="1"/>
</dbReference>
<reference evidence="3 6" key="1">
    <citation type="submission" date="2015-09" db="EMBL/GenBank/DDBJ databases">
        <authorList>
            <consortium name="Pathogen Informatics"/>
        </authorList>
    </citation>
    <scope>NUCLEOTIDE SEQUENCE [LARGE SCALE GENOMIC DNA]</scope>
    <source>
        <strain evidence="3 6">2789STDY5834948</strain>
    </source>
</reference>
<dbReference type="AlphaFoldDB" id="A0A174X8B0"/>
<dbReference type="Proteomes" id="UP000450599">
    <property type="component" value="Unassembled WGS sequence"/>
</dbReference>
<dbReference type="SUPFAM" id="SSF53756">
    <property type="entry name" value="UDP-Glycosyltransferase/glycogen phosphorylase"/>
    <property type="match status" value="1"/>
</dbReference>
<dbReference type="CDD" id="cd03794">
    <property type="entry name" value="GT4_WbuB-like"/>
    <property type="match status" value="1"/>
</dbReference>
<reference evidence="7 8" key="2">
    <citation type="journal article" date="2019" name="Nat. Med.">
        <title>A library of human gut bacterial isolates paired with longitudinal multiomics data enables mechanistic microbiome research.</title>
        <authorList>
            <person name="Poyet M."/>
            <person name="Groussin M."/>
            <person name="Gibbons S.M."/>
            <person name="Avila-Pacheco J."/>
            <person name="Jiang X."/>
            <person name="Kearney S.M."/>
            <person name="Perrotta A.R."/>
            <person name="Berdy B."/>
            <person name="Zhao S."/>
            <person name="Lieberman T.D."/>
            <person name="Swanson P.K."/>
            <person name="Smith M."/>
            <person name="Roesemann S."/>
            <person name="Alexander J.E."/>
            <person name="Rich S.A."/>
            <person name="Livny J."/>
            <person name="Vlamakis H."/>
            <person name="Clish C."/>
            <person name="Bullock K."/>
            <person name="Deik A."/>
            <person name="Scott J."/>
            <person name="Pierce K.A."/>
            <person name="Xavier R.J."/>
            <person name="Alm E.J."/>
        </authorList>
    </citation>
    <scope>NUCLEOTIDE SEQUENCE [LARGE SCALE GENOMIC DNA]</scope>
    <source>
        <strain evidence="5 8">BIOML-A10</strain>
        <strain evidence="4 7">BIOML-A11</strain>
    </source>
</reference>
<name>A0A174X8B0_PARDI</name>
<dbReference type="EMBL" id="CZBM01000022">
    <property type="protein sequence ID" value="CUQ54231.1"/>
    <property type="molecule type" value="Genomic_DNA"/>
</dbReference>
<accession>A0A174X8B0</accession>
<evidence type="ECO:0000313" key="5">
    <source>
        <dbReference type="EMBL" id="MRZ08459.1"/>
    </source>
</evidence>
<evidence type="ECO:0000313" key="3">
    <source>
        <dbReference type="EMBL" id="CUQ54231.1"/>
    </source>
</evidence>
<evidence type="ECO:0000256" key="1">
    <source>
        <dbReference type="ARBA" id="ARBA00022679"/>
    </source>
</evidence>
<dbReference type="GO" id="GO:0009103">
    <property type="term" value="P:lipopolysaccharide biosynthetic process"/>
    <property type="evidence" value="ECO:0007669"/>
    <property type="project" value="TreeGrafter"/>
</dbReference>
<dbReference type="Proteomes" id="UP000095332">
    <property type="component" value="Unassembled WGS sequence"/>
</dbReference>
<gene>
    <name evidence="3" type="ORF">ERS852560_03986</name>
    <name evidence="5" type="ORF">GKD54_20075</name>
    <name evidence="4" type="ORF">GKD58_20320</name>
</gene>
<dbReference type="GO" id="GO:0016757">
    <property type="term" value="F:glycosyltransferase activity"/>
    <property type="evidence" value="ECO:0007669"/>
    <property type="project" value="InterPro"/>
</dbReference>
<dbReference type="EMBL" id="WKMX01000024">
    <property type="protein sequence ID" value="MRZ08459.1"/>
    <property type="molecule type" value="Genomic_DNA"/>
</dbReference>
<evidence type="ECO:0000313" key="7">
    <source>
        <dbReference type="Proteomes" id="UP000450599"/>
    </source>
</evidence>
<dbReference type="Gene3D" id="3.40.50.2000">
    <property type="entry name" value="Glycogen Phosphorylase B"/>
    <property type="match status" value="2"/>
</dbReference>
<protein>
    <submittedName>
        <fullName evidence="4">Glycosyltransferase</fullName>
    </submittedName>
    <submittedName>
        <fullName evidence="3">Putative glycosyl transferase</fullName>
    </submittedName>
</protein>
<keyword evidence="1 3" id="KW-0808">Transferase</keyword>
<sequence>MSIMKKRIVLVNQSSGFLVVDDLNAYCTKYDCVSILCAGIKEGVRSINPKVQIDKICKYNKASTLRRLLTWSLGTIQVLFKLLFKYRNFEVVYYTNPPMACFSALLLRNKFRIVEYDIYPNALEAIGISDRHIIYRIWKSIKKKLYAKADAIYTLSEGMKEILLEYGEVEKIKVVPLWSASDDFKPICKEQNPFVKEHHLENKFVVMYSGNIGYTHSVECLIEVAKNMQTDNDVKFLMIGEGKKKTDLVAQAEELNLRNITFLPLQDFNVLPYSLASADLGIITLDENVSRVSVPSKTFNLMAVGVPLLAISNNDTEMFRLISKYQNGRCISKSNVDDIVAYIRELKSDKMLKQKYCNNSLLASKDFTFKNSELYL</sequence>
<proteinExistence type="predicted"/>
<dbReference type="EMBL" id="WKMW01000026">
    <property type="protein sequence ID" value="MRY86562.1"/>
    <property type="molecule type" value="Genomic_DNA"/>
</dbReference>
<dbReference type="PANTHER" id="PTHR46401:SF2">
    <property type="entry name" value="GLYCOSYLTRANSFERASE WBBK-RELATED"/>
    <property type="match status" value="1"/>
</dbReference>
<dbReference type="Proteomes" id="UP000471216">
    <property type="component" value="Unassembled WGS sequence"/>
</dbReference>
<feature type="domain" description="Glycosyl transferase family 1" evidence="2">
    <location>
        <begin position="196"/>
        <end position="358"/>
    </location>
</feature>
<dbReference type="InterPro" id="IPR001296">
    <property type="entry name" value="Glyco_trans_1"/>
</dbReference>
<evidence type="ECO:0000313" key="8">
    <source>
        <dbReference type="Proteomes" id="UP000471216"/>
    </source>
</evidence>
<evidence type="ECO:0000313" key="4">
    <source>
        <dbReference type="EMBL" id="MRY86562.1"/>
    </source>
</evidence>